<comment type="function">
    <text evidence="5">Catalyzes the transfer of the phosphoribosyl group of 5-phosphorylribose-1-pyrophosphate (PRPP) to anthranilate to yield N-(5'-phosphoribosyl)-anthranilate (PRA).</text>
</comment>
<feature type="binding site" evidence="5">
    <location>
        <begin position="108"/>
        <end position="116"/>
    </location>
    <ligand>
        <name>5-phospho-alpha-D-ribose 1-diphosphate</name>
        <dbReference type="ChEBI" id="CHEBI:58017"/>
    </ligand>
</feature>
<keyword evidence="5" id="KW-0057">Aromatic amino acid biosynthesis</keyword>
<feature type="binding site" evidence="5">
    <location>
        <position position="80"/>
    </location>
    <ligand>
        <name>5-phospho-alpha-D-ribose 1-diphosphate</name>
        <dbReference type="ChEBI" id="CHEBI:58017"/>
    </ligand>
</feature>
<dbReference type="PANTHER" id="PTHR43285">
    <property type="entry name" value="ANTHRANILATE PHOSPHORIBOSYLTRANSFERASE"/>
    <property type="match status" value="1"/>
</dbReference>
<dbReference type="InterPro" id="IPR000312">
    <property type="entry name" value="Glycosyl_Trfase_fam3"/>
</dbReference>
<comment type="catalytic activity">
    <reaction evidence="5">
        <text>N-(5-phospho-beta-D-ribosyl)anthranilate + diphosphate = 5-phospho-alpha-D-ribose 1-diphosphate + anthranilate</text>
        <dbReference type="Rhea" id="RHEA:11768"/>
        <dbReference type="ChEBI" id="CHEBI:16567"/>
        <dbReference type="ChEBI" id="CHEBI:18277"/>
        <dbReference type="ChEBI" id="CHEBI:33019"/>
        <dbReference type="ChEBI" id="CHEBI:58017"/>
        <dbReference type="EC" id="2.4.2.18"/>
    </reaction>
</comment>
<keyword evidence="5" id="KW-0460">Magnesium</keyword>
<evidence type="ECO:0000259" key="7">
    <source>
        <dbReference type="Pfam" id="PF02885"/>
    </source>
</evidence>
<feature type="binding site" evidence="5">
    <location>
        <begin position="83"/>
        <end position="84"/>
    </location>
    <ligand>
        <name>5-phospho-alpha-D-ribose 1-diphosphate</name>
        <dbReference type="ChEBI" id="CHEBI:58017"/>
    </ligand>
</feature>
<dbReference type="Pfam" id="PF00591">
    <property type="entry name" value="Glycos_transf_3"/>
    <property type="match status" value="1"/>
</dbReference>
<feature type="binding site" evidence="5">
    <location>
        <position position="226"/>
    </location>
    <ligand>
        <name>Mg(2+)</name>
        <dbReference type="ChEBI" id="CHEBI:18420"/>
        <label>2</label>
    </ligand>
</feature>
<feature type="binding site" evidence="5">
    <location>
        <position position="111"/>
    </location>
    <ligand>
        <name>anthranilate</name>
        <dbReference type="ChEBI" id="CHEBI:16567"/>
        <label>1</label>
    </ligand>
</feature>
<feature type="binding site" evidence="5">
    <location>
        <position position="226"/>
    </location>
    <ligand>
        <name>Mg(2+)</name>
        <dbReference type="ChEBI" id="CHEBI:18420"/>
        <label>1</label>
    </ligand>
</feature>
<dbReference type="HAMAP" id="MF_00211">
    <property type="entry name" value="TrpD"/>
    <property type="match status" value="1"/>
</dbReference>
<keyword evidence="5" id="KW-0479">Metal-binding</keyword>
<dbReference type="Pfam" id="PF02885">
    <property type="entry name" value="Glycos_trans_3N"/>
    <property type="match status" value="1"/>
</dbReference>
<dbReference type="InterPro" id="IPR017459">
    <property type="entry name" value="Glycosyl_Trfase_fam3_N_dom"/>
</dbReference>
<reference evidence="8 9" key="1">
    <citation type="submission" date="2023-07" db="EMBL/GenBank/DDBJ databases">
        <title>Genomic Encyclopedia of Type Strains, Phase IV (KMG-IV): sequencing the most valuable type-strain genomes for metagenomic binning, comparative biology and taxonomic classification.</title>
        <authorList>
            <person name="Goeker M."/>
        </authorList>
    </citation>
    <scope>NUCLEOTIDE SEQUENCE [LARGE SCALE GENOMIC DNA]</scope>
    <source>
        <strain evidence="8 9">DSM 5896</strain>
    </source>
</reference>
<dbReference type="SUPFAM" id="SSF52418">
    <property type="entry name" value="Nucleoside phosphorylase/phosphoribosyltransferase catalytic domain"/>
    <property type="match status" value="1"/>
</dbReference>
<sequence>MEGFKPFVGKAAAGPLSRAEAAEAFDLLLSGQATPSQIGGFLMALRVRGETPDEIAGAVSAMRAKMLPVTTTSDAIDIVGTGGDASGSYNVSTAAALIVGGTGVKVAKHGNRALSSKSGAADVLTALGVNIELSPEAIARCVAEAGVGFMFAPSHHGAMRHVGPTRVELGTRTIFNLLGPLSNPAGVRRQLLGVYARGWLRPMVEVLKTLGSTRVIAVHGSDGLDEITTTGPTEIVSLEDGVISHGVITPEEVGLRVARPEDLKGGDSGHNAVALRAVVEGEKTPYRDIAILNAGAALLVAGKAGSLADGVALATQSVDRGWALATLNRLIAVSNATGRS</sequence>
<evidence type="ECO:0000259" key="6">
    <source>
        <dbReference type="Pfam" id="PF00591"/>
    </source>
</evidence>
<accession>A0ABU0FF17</accession>
<dbReference type="Gene3D" id="1.20.970.10">
    <property type="entry name" value="Transferase, Pyrimidine Nucleoside Phosphorylase, Chain C"/>
    <property type="match status" value="1"/>
</dbReference>
<feature type="binding site" evidence="5">
    <location>
        <position position="120"/>
    </location>
    <ligand>
        <name>5-phospho-alpha-D-ribose 1-diphosphate</name>
        <dbReference type="ChEBI" id="CHEBI:58017"/>
    </ligand>
</feature>
<comment type="cofactor">
    <cofactor evidence="5">
        <name>Mg(2+)</name>
        <dbReference type="ChEBI" id="CHEBI:18420"/>
    </cofactor>
    <text evidence="5">Binds 2 magnesium ions per monomer.</text>
</comment>
<keyword evidence="3 5" id="KW-0808">Transferase</keyword>
<dbReference type="InterPro" id="IPR036320">
    <property type="entry name" value="Glycosyl_Trfase_fam3_N_dom_sf"/>
</dbReference>
<feature type="binding site" evidence="5">
    <location>
        <position position="225"/>
    </location>
    <ligand>
        <name>Mg(2+)</name>
        <dbReference type="ChEBI" id="CHEBI:18420"/>
        <label>2</label>
    </ligand>
</feature>
<proteinExistence type="inferred from homology"/>
<dbReference type="SUPFAM" id="SSF47648">
    <property type="entry name" value="Nucleoside phosphorylase/phosphoribosyltransferase N-terminal domain"/>
    <property type="match status" value="1"/>
</dbReference>
<evidence type="ECO:0000256" key="4">
    <source>
        <dbReference type="ARBA" id="ARBA00022822"/>
    </source>
</evidence>
<evidence type="ECO:0000256" key="3">
    <source>
        <dbReference type="ARBA" id="ARBA00022679"/>
    </source>
</evidence>
<dbReference type="InterPro" id="IPR035902">
    <property type="entry name" value="Nuc_phospho_transferase"/>
</dbReference>
<comment type="subunit">
    <text evidence="5">Homodimer.</text>
</comment>
<feature type="domain" description="Glycosyl transferase family 3 N-terminal" evidence="7">
    <location>
        <begin position="14"/>
        <end position="65"/>
    </location>
</feature>
<evidence type="ECO:0000313" key="9">
    <source>
        <dbReference type="Proteomes" id="UP001237448"/>
    </source>
</evidence>
<comment type="pathway">
    <text evidence="5">Amino-acid biosynthesis; L-tryptophan biosynthesis; L-tryptophan from chorismate: step 2/5.</text>
</comment>
<feature type="binding site" evidence="5">
    <location>
        <position position="92"/>
    </location>
    <ligand>
        <name>Mg(2+)</name>
        <dbReference type="ChEBI" id="CHEBI:18420"/>
        <label>1</label>
    </ligand>
</feature>
<gene>
    <name evidence="5" type="primary">trpD</name>
    <name evidence="8" type="ORF">J3R73_002999</name>
</gene>
<comment type="caution">
    <text evidence="5">Lacks conserved residue(s) required for the propagation of feature annotation.</text>
</comment>
<evidence type="ECO:0000256" key="2">
    <source>
        <dbReference type="ARBA" id="ARBA00022676"/>
    </source>
</evidence>
<feature type="domain" description="Glycosyl transferase family 3" evidence="6">
    <location>
        <begin position="74"/>
        <end position="323"/>
    </location>
</feature>
<keyword evidence="9" id="KW-1185">Reference proteome</keyword>
<feature type="binding site" evidence="5">
    <location>
        <position position="166"/>
    </location>
    <ligand>
        <name>anthranilate</name>
        <dbReference type="ChEBI" id="CHEBI:16567"/>
        <label>2</label>
    </ligand>
</feature>
<dbReference type="NCBIfam" id="TIGR01245">
    <property type="entry name" value="trpD"/>
    <property type="match status" value="1"/>
</dbReference>
<dbReference type="EC" id="2.4.2.18" evidence="5"/>
<comment type="similarity">
    <text evidence="5">Belongs to the anthranilate phosphoribosyltransferase family.</text>
</comment>
<protein>
    <recommendedName>
        <fullName evidence="5">Anthranilate phosphoribosyltransferase</fullName>
        <ecNumber evidence="5">2.4.2.18</ecNumber>
    </recommendedName>
</protein>
<organism evidence="8 9">
    <name type="scientific">Labrys monachus</name>
    <dbReference type="NCBI Taxonomy" id="217067"/>
    <lineage>
        <taxon>Bacteria</taxon>
        <taxon>Pseudomonadati</taxon>
        <taxon>Pseudomonadota</taxon>
        <taxon>Alphaproteobacteria</taxon>
        <taxon>Hyphomicrobiales</taxon>
        <taxon>Xanthobacteraceae</taxon>
        <taxon>Labrys</taxon>
    </lineage>
</organism>
<name>A0ABU0FF17_9HYPH</name>
<dbReference type="RefSeq" id="WP_307428186.1">
    <property type="nucleotide sequence ID" value="NZ_JAUSVK010000001.1"/>
</dbReference>
<dbReference type="InterPro" id="IPR005940">
    <property type="entry name" value="Anthranilate_Pribosyl_Tfrase"/>
</dbReference>
<dbReference type="Proteomes" id="UP001237448">
    <property type="component" value="Unassembled WGS sequence"/>
</dbReference>
<feature type="binding site" evidence="5">
    <location>
        <begin position="90"/>
        <end position="93"/>
    </location>
    <ligand>
        <name>5-phospho-alpha-D-ribose 1-diphosphate</name>
        <dbReference type="ChEBI" id="CHEBI:58017"/>
    </ligand>
</feature>
<keyword evidence="4 5" id="KW-0822">Tryptophan biosynthesis</keyword>
<feature type="binding site" evidence="5">
    <location>
        <position position="88"/>
    </location>
    <ligand>
        <name>5-phospho-alpha-D-ribose 1-diphosphate</name>
        <dbReference type="ChEBI" id="CHEBI:58017"/>
    </ligand>
</feature>
<evidence type="ECO:0000256" key="5">
    <source>
        <dbReference type="HAMAP-Rule" id="MF_00211"/>
    </source>
</evidence>
<evidence type="ECO:0000313" key="8">
    <source>
        <dbReference type="EMBL" id="MDQ0393207.1"/>
    </source>
</evidence>
<dbReference type="EMBL" id="JAUSVK010000001">
    <property type="protein sequence ID" value="MDQ0393207.1"/>
    <property type="molecule type" value="Genomic_DNA"/>
</dbReference>
<dbReference type="Gene3D" id="3.40.1030.10">
    <property type="entry name" value="Nucleoside phosphorylase/phosphoribosyltransferase catalytic domain"/>
    <property type="match status" value="1"/>
</dbReference>
<keyword evidence="1 5" id="KW-0028">Amino-acid biosynthesis</keyword>
<keyword evidence="2 5" id="KW-0328">Glycosyltransferase</keyword>
<dbReference type="GO" id="GO:0004048">
    <property type="term" value="F:anthranilate phosphoribosyltransferase activity"/>
    <property type="evidence" value="ECO:0007669"/>
    <property type="project" value="UniProtKB-EC"/>
</dbReference>
<dbReference type="PANTHER" id="PTHR43285:SF2">
    <property type="entry name" value="ANTHRANILATE PHOSPHORIBOSYLTRANSFERASE"/>
    <property type="match status" value="1"/>
</dbReference>
<comment type="caution">
    <text evidence="8">The sequence shown here is derived from an EMBL/GenBank/DDBJ whole genome shotgun (WGS) entry which is preliminary data.</text>
</comment>
<feature type="binding site" evidence="5">
    <location>
        <position position="80"/>
    </location>
    <ligand>
        <name>anthranilate</name>
        <dbReference type="ChEBI" id="CHEBI:16567"/>
        <label>1</label>
    </ligand>
</feature>
<evidence type="ECO:0000256" key="1">
    <source>
        <dbReference type="ARBA" id="ARBA00022605"/>
    </source>
</evidence>